<proteinExistence type="predicted"/>
<dbReference type="EMBL" id="AJJH01000039">
    <property type="protein sequence ID" value="EID80211.1"/>
    <property type="molecule type" value="Genomic_DNA"/>
</dbReference>
<name>I0WUZ5_RHOOP</name>
<gene>
    <name evidence="3" type="ORF">W59_08354</name>
</gene>
<sequence length="86" mass="9843">MTPLKRTNTRDRSKAGNHATPRGVRLLSVQELAVRWGVADQTVRERIARGELRAYRVGRLIRIDPRDAERSVHPVVPSDLYDENVQ</sequence>
<feature type="domain" description="Helix-turn-helix" evidence="2">
    <location>
        <begin position="26"/>
        <end position="67"/>
    </location>
</feature>
<reference evidence="3 4" key="1">
    <citation type="journal article" date="2012" name="J. Bacteriol.">
        <title>Draft genome sequence of the nitrophenol-degrading actinomycete Rhodococcus imtechensis RKJ300.</title>
        <authorList>
            <person name="Vikram S."/>
            <person name="Kumar S."/>
            <person name="Subramanian S."/>
            <person name="Raghava G.P."/>
        </authorList>
    </citation>
    <scope>NUCLEOTIDE SEQUENCE [LARGE SCALE GENOMIC DNA]</scope>
    <source>
        <strain evidence="3 4">RKJ300</strain>
    </source>
</reference>
<feature type="region of interest" description="Disordered" evidence="1">
    <location>
        <begin position="1"/>
        <end position="22"/>
    </location>
</feature>
<dbReference type="RefSeq" id="WP_007296803.1">
    <property type="nucleotide sequence ID" value="NZ_AJJH01000039.1"/>
</dbReference>
<comment type="caution">
    <text evidence="3">The sequence shown here is derived from an EMBL/GenBank/DDBJ whole genome shotgun (WGS) entry which is preliminary data.</text>
</comment>
<protein>
    <recommendedName>
        <fullName evidence="2">Helix-turn-helix domain-containing protein</fullName>
    </recommendedName>
</protein>
<dbReference type="Pfam" id="PF12728">
    <property type="entry name" value="HTH_17"/>
    <property type="match status" value="1"/>
</dbReference>
<dbReference type="PATRIC" id="fig|1165867.3.peg.1688"/>
<dbReference type="AlphaFoldDB" id="I0WUZ5"/>
<evidence type="ECO:0000259" key="2">
    <source>
        <dbReference type="Pfam" id="PF12728"/>
    </source>
</evidence>
<organism evidence="3 4">
    <name type="scientific">Rhodococcus opacus RKJ300 = JCM 13270</name>
    <dbReference type="NCBI Taxonomy" id="1165867"/>
    <lineage>
        <taxon>Bacteria</taxon>
        <taxon>Bacillati</taxon>
        <taxon>Actinomycetota</taxon>
        <taxon>Actinomycetes</taxon>
        <taxon>Mycobacteriales</taxon>
        <taxon>Nocardiaceae</taxon>
        <taxon>Rhodococcus</taxon>
    </lineage>
</organism>
<evidence type="ECO:0000256" key="1">
    <source>
        <dbReference type="SAM" id="MobiDB-lite"/>
    </source>
</evidence>
<evidence type="ECO:0000313" key="3">
    <source>
        <dbReference type="EMBL" id="EID80211.1"/>
    </source>
</evidence>
<dbReference type="GO" id="GO:0003677">
    <property type="term" value="F:DNA binding"/>
    <property type="evidence" value="ECO:0007669"/>
    <property type="project" value="InterPro"/>
</dbReference>
<evidence type="ECO:0000313" key="4">
    <source>
        <dbReference type="Proteomes" id="UP000006447"/>
    </source>
</evidence>
<dbReference type="InterPro" id="IPR041657">
    <property type="entry name" value="HTH_17"/>
</dbReference>
<dbReference type="NCBIfam" id="TIGR01764">
    <property type="entry name" value="excise"/>
    <property type="match status" value="1"/>
</dbReference>
<dbReference type="InterPro" id="IPR010093">
    <property type="entry name" value="SinI_DNA-bd"/>
</dbReference>
<accession>I0WUZ5</accession>
<dbReference type="Proteomes" id="UP000006447">
    <property type="component" value="Unassembled WGS sequence"/>
</dbReference>